<gene>
    <name evidence="1" type="ORF">SLS59_003916</name>
</gene>
<dbReference type="EMBL" id="JAKIXB020000010">
    <property type="protein sequence ID" value="KAL1604721.1"/>
    <property type="molecule type" value="Genomic_DNA"/>
</dbReference>
<accession>A0ABR3RJT5</accession>
<protein>
    <submittedName>
        <fullName evidence="1">Uncharacterized protein</fullName>
    </submittedName>
</protein>
<proteinExistence type="predicted"/>
<comment type="caution">
    <text evidence="1">The sequence shown here is derived from an EMBL/GenBank/DDBJ whole genome shotgun (WGS) entry which is preliminary data.</text>
</comment>
<keyword evidence="2" id="KW-1185">Reference proteome</keyword>
<evidence type="ECO:0000313" key="2">
    <source>
        <dbReference type="Proteomes" id="UP001521222"/>
    </source>
</evidence>
<reference evidence="1 2" key="1">
    <citation type="submission" date="2024-02" db="EMBL/GenBank/DDBJ databases">
        <title>De novo assembly and annotation of 12 fungi associated with fruit tree decline syndrome in Ontario, Canada.</title>
        <authorList>
            <person name="Sulman M."/>
            <person name="Ellouze W."/>
            <person name="Ilyukhin E."/>
        </authorList>
    </citation>
    <scope>NUCLEOTIDE SEQUENCE [LARGE SCALE GENOMIC DNA]</scope>
    <source>
        <strain evidence="1 2">M97-236</strain>
    </source>
</reference>
<evidence type="ECO:0000313" key="1">
    <source>
        <dbReference type="EMBL" id="KAL1604721.1"/>
    </source>
</evidence>
<dbReference type="Proteomes" id="UP001521222">
    <property type="component" value="Unassembled WGS sequence"/>
</dbReference>
<organism evidence="1 2">
    <name type="scientific">Nothophoma quercina</name>
    <dbReference type="NCBI Taxonomy" id="749835"/>
    <lineage>
        <taxon>Eukaryota</taxon>
        <taxon>Fungi</taxon>
        <taxon>Dikarya</taxon>
        <taxon>Ascomycota</taxon>
        <taxon>Pezizomycotina</taxon>
        <taxon>Dothideomycetes</taxon>
        <taxon>Pleosporomycetidae</taxon>
        <taxon>Pleosporales</taxon>
        <taxon>Pleosporineae</taxon>
        <taxon>Didymellaceae</taxon>
        <taxon>Nothophoma</taxon>
    </lineage>
</organism>
<name>A0ABR3RJT5_9PLEO</name>
<sequence length="293" mass="33569">MIKRFDIFVGAGSKNAIAAVNKWIARGDEKSKDAAAWAKTPAFNHAQWYQEELERQENERMEFFLGPVPEAQEGEPMRPKIVVDWPDDLLDLEVTPRTAFGHTLQALDDIRKRDKVFITQLPDHQIEILGYDINNVDTAEAHYKTMIARIMTEKCSLQQATHMILDVREGIDVALERAEEWWPACADVVVPRLLPSPMMDPSGSFREDGLHDTQLVEIRDPIKRALEVVRHKKGSYDFAVHLGCIALDSRKIAEERIGKHVSKDKFLRDIKDAVDLMPKKWCVHYPSMQPFAD</sequence>